<keyword evidence="1" id="KW-0472">Membrane</keyword>
<feature type="transmembrane region" description="Helical" evidence="1">
    <location>
        <begin position="60"/>
        <end position="89"/>
    </location>
</feature>
<feature type="transmembrane region" description="Helical" evidence="1">
    <location>
        <begin position="135"/>
        <end position="156"/>
    </location>
</feature>
<organism evidence="2 3">
    <name type="scientific">Oxyplasma meridianum</name>
    <dbReference type="NCBI Taxonomy" id="3073602"/>
    <lineage>
        <taxon>Archaea</taxon>
        <taxon>Methanobacteriati</taxon>
        <taxon>Thermoplasmatota</taxon>
        <taxon>Thermoplasmata</taxon>
        <taxon>Thermoplasmatales</taxon>
        <taxon>Thermoplasmataceae</taxon>
        <taxon>Oxyplasma</taxon>
    </lineage>
</organism>
<feature type="transmembrane region" description="Helical" evidence="1">
    <location>
        <begin position="110"/>
        <end position="129"/>
    </location>
</feature>
<accession>A0AAX4NF56</accession>
<evidence type="ECO:0000313" key="3">
    <source>
        <dbReference type="Proteomes" id="UP001451606"/>
    </source>
</evidence>
<proteinExistence type="predicted"/>
<keyword evidence="3" id="KW-1185">Reference proteome</keyword>
<feature type="transmembrane region" description="Helical" evidence="1">
    <location>
        <begin position="197"/>
        <end position="216"/>
    </location>
</feature>
<protein>
    <submittedName>
        <fullName evidence="2">Uncharacterized protein</fullName>
    </submittedName>
</protein>
<gene>
    <name evidence="2" type="ORF">OXIME_000366</name>
</gene>
<dbReference type="EMBL" id="CP133772">
    <property type="protein sequence ID" value="WYX99822.1"/>
    <property type="molecule type" value="Genomic_DNA"/>
</dbReference>
<dbReference type="GeneID" id="95967090"/>
<feature type="transmembrane region" description="Helical" evidence="1">
    <location>
        <begin position="32"/>
        <end position="54"/>
    </location>
</feature>
<evidence type="ECO:0000256" key="1">
    <source>
        <dbReference type="SAM" id="Phobius"/>
    </source>
</evidence>
<keyword evidence="1" id="KW-0812">Transmembrane</keyword>
<dbReference type="Proteomes" id="UP001451606">
    <property type="component" value="Chromosome"/>
</dbReference>
<dbReference type="RefSeq" id="WP_393971782.1">
    <property type="nucleotide sequence ID" value="NZ_CP133772.1"/>
</dbReference>
<name>A0AAX4NF56_9ARCH</name>
<keyword evidence="1" id="KW-1133">Transmembrane helix</keyword>
<reference evidence="2 3" key="1">
    <citation type="submission" date="2023-09" db="EMBL/GenBank/DDBJ databases">
        <authorList>
            <person name="Golyshina O.V."/>
            <person name="Lunev E.A."/>
            <person name="Bargiela R."/>
            <person name="Gaines M.C."/>
            <person name="Daum B."/>
            <person name="Bale N.J."/>
            <person name="Koenen M."/>
            <person name="Sinninghe Damst J.S."/>
            <person name="Yakimov M."/>
            <person name="Golyshin P.N."/>
        </authorList>
    </citation>
    <scope>NUCLEOTIDE SEQUENCE [LARGE SCALE GENOMIC DNA]</scope>
    <source>
        <strain evidence="2 3">M1</strain>
    </source>
</reference>
<sequence length="230" mass="25534">MNEDDISKILDRLKCVGMKATRLDRYIIAKAWGIYYAIWALSILLFSGLPYLFYLIKQPFIQTVAFLVSYLVIIVSASYITGLVFSKAARLSKLNSVLKMDSKREPERNSWIGLSIFIAIIIAIVIIGSDVLLNSIGSLVAAAIFILIAIYVYSMIKKSLGRVPLEGLIAVSAFIFSAVGGWLSVLIFHSSEYYGDFWIPTIITWFLASFISLFNATNAISDADTQEGCN</sequence>
<feature type="transmembrane region" description="Helical" evidence="1">
    <location>
        <begin position="168"/>
        <end position="191"/>
    </location>
</feature>
<dbReference type="KEGG" id="omr:OXIME_000366"/>
<dbReference type="AlphaFoldDB" id="A0AAX4NF56"/>
<evidence type="ECO:0000313" key="2">
    <source>
        <dbReference type="EMBL" id="WYX99822.1"/>
    </source>
</evidence>